<organism evidence="5 6">
    <name type="scientific">Marinobacter nanhaiticus D15-8W</name>
    <dbReference type="NCBI Taxonomy" id="626887"/>
    <lineage>
        <taxon>Bacteria</taxon>
        <taxon>Pseudomonadati</taxon>
        <taxon>Pseudomonadota</taxon>
        <taxon>Gammaproteobacteria</taxon>
        <taxon>Pseudomonadales</taxon>
        <taxon>Marinobacteraceae</taxon>
        <taxon>Marinobacter</taxon>
    </lineage>
</organism>
<dbReference type="InterPro" id="IPR009057">
    <property type="entry name" value="Homeodomain-like_sf"/>
</dbReference>
<dbReference type="Pfam" id="PF12833">
    <property type="entry name" value="HTH_18"/>
    <property type="match status" value="1"/>
</dbReference>
<dbReference type="SUPFAM" id="SSF46689">
    <property type="entry name" value="Homeodomain-like"/>
    <property type="match status" value="1"/>
</dbReference>
<dbReference type="InterPro" id="IPR020449">
    <property type="entry name" value="Tscrpt_reg_AraC-type_HTH"/>
</dbReference>
<sequence>MAFSFKVRPLIAEELAQGPVRVDTVAARLHMSRHTLYKKLRLENLTFGRLLDDVRREEAVTLLKDLDRPLVEVAERLGFSEPSAFCRAFKRWMGQSPGAFRQAIA</sequence>
<evidence type="ECO:0000256" key="3">
    <source>
        <dbReference type="ARBA" id="ARBA00023163"/>
    </source>
</evidence>
<reference evidence="5 6" key="1">
    <citation type="journal article" date="2013" name="Genome Announc.">
        <title>Genome Sequence of the Polycyclic Aromatic Hydrocarbon-Degrading Bacterium Strain Marinobacter nanhaiticus D15-8WT.</title>
        <authorList>
            <person name="Cui Z."/>
            <person name="Gao W."/>
            <person name="Li Q."/>
            <person name="Xu G."/>
            <person name="Zheng L."/>
        </authorList>
    </citation>
    <scope>NUCLEOTIDE SEQUENCE [LARGE SCALE GENOMIC DNA]</scope>
    <source>
        <strain evidence="5 6">D15-8W</strain>
    </source>
</reference>
<dbReference type="PRINTS" id="PR00032">
    <property type="entry name" value="HTHARAC"/>
</dbReference>
<dbReference type="GO" id="GO:0003700">
    <property type="term" value="F:DNA-binding transcription factor activity"/>
    <property type="evidence" value="ECO:0007669"/>
    <property type="project" value="InterPro"/>
</dbReference>
<evidence type="ECO:0000256" key="1">
    <source>
        <dbReference type="ARBA" id="ARBA00023015"/>
    </source>
</evidence>
<accession>A0A371CGD2</accession>
<dbReference type="OrthoDB" id="5582699at2"/>
<name>A0A371CGD2_9GAMM</name>
<dbReference type="STRING" id="626887.J057_13556"/>
<dbReference type="InterPro" id="IPR018060">
    <property type="entry name" value="HTH_AraC"/>
</dbReference>
<proteinExistence type="predicted"/>
<keyword evidence="2" id="KW-0238">DNA-binding</keyword>
<dbReference type="GO" id="GO:0000976">
    <property type="term" value="F:transcription cis-regulatory region binding"/>
    <property type="evidence" value="ECO:0007669"/>
    <property type="project" value="TreeGrafter"/>
</dbReference>
<keyword evidence="6" id="KW-1185">Reference proteome</keyword>
<comment type="caution">
    <text evidence="5">The sequence shown here is derived from an EMBL/GenBank/DDBJ whole genome shotgun (WGS) entry which is preliminary data.</text>
</comment>
<keyword evidence="1" id="KW-0805">Transcription regulation</keyword>
<dbReference type="PANTHER" id="PTHR47894">
    <property type="entry name" value="HTH-TYPE TRANSCRIPTIONAL REGULATOR GADX"/>
    <property type="match status" value="1"/>
</dbReference>
<dbReference type="PROSITE" id="PS01124">
    <property type="entry name" value="HTH_ARAC_FAMILY_2"/>
    <property type="match status" value="1"/>
</dbReference>
<dbReference type="Proteomes" id="UP000013165">
    <property type="component" value="Unassembled WGS sequence"/>
</dbReference>
<protein>
    <submittedName>
        <fullName evidence="5">AraC family transcriptional regulator</fullName>
    </submittedName>
</protein>
<gene>
    <name evidence="5" type="ORF">J057_24345</name>
</gene>
<feature type="domain" description="HTH araC/xylS-type" evidence="4">
    <location>
        <begin position="5"/>
        <end position="103"/>
    </location>
</feature>
<dbReference type="EMBL" id="APLQ01000011">
    <property type="protein sequence ID" value="RDW95454.1"/>
    <property type="molecule type" value="Genomic_DNA"/>
</dbReference>
<dbReference type="PANTHER" id="PTHR47894:SF1">
    <property type="entry name" value="HTH-TYPE TRANSCRIPTIONAL REGULATOR VQSM"/>
    <property type="match status" value="1"/>
</dbReference>
<evidence type="ECO:0000313" key="6">
    <source>
        <dbReference type="Proteomes" id="UP000013165"/>
    </source>
</evidence>
<keyword evidence="3" id="KW-0804">Transcription</keyword>
<evidence type="ECO:0000313" key="5">
    <source>
        <dbReference type="EMBL" id="RDW95454.1"/>
    </source>
</evidence>
<evidence type="ECO:0000256" key="2">
    <source>
        <dbReference type="ARBA" id="ARBA00023125"/>
    </source>
</evidence>
<dbReference type="GO" id="GO:0005829">
    <property type="term" value="C:cytosol"/>
    <property type="evidence" value="ECO:0007669"/>
    <property type="project" value="TreeGrafter"/>
</dbReference>
<dbReference type="Gene3D" id="1.10.10.60">
    <property type="entry name" value="Homeodomain-like"/>
    <property type="match status" value="1"/>
</dbReference>
<dbReference type="AlphaFoldDB" id="A0A371CGD2"/>
<dbReference type="SMART" id="SM00342">
    <property type="entry name" value="HTH_ARAC"/>
    <property type="match status" value="1"/>
</dbReference>
<evidence type="ECO:0000259" key="4">
    <source>
        <dbReference type="PROSITE" id="PS01124"/>
    </source>
</evidence>